<dbReference type="Pfam" id="PF20428">
    <property type="entry name" value="Sey1_3HB"/>
    <property type="match status" value="1"/>
</dbReference>
<evidence type="ECO:0000256" key="4">
    <source>
        <dbReference type="ARBA" id="ARBA00022824"/>
    </source>
</evidence>
<dbReference type="GO" id="GO:0016320">
    <property type="term" value="P:endoplasmic reticulum membrane fusion"/>
    <property type="evidence" value="ECO:0000318"/>
    <property type="project" value="GO_Central"/>
</dbReference>
<evidence type="ECO:0000256" key="3">
    <source>
        <dbReference type="ARBA" id="ARBA00022801"/>
    </source>
</evidence>
<feature type="compositionally biased region" description="Polar residues" evidence="10">
    <location>
        <begin position="798"/>
        <end position="810"/>
    </location>
</feature>
<dbReference type="eggNOG" id="KOG2203">
    <property type="taxonomic scope" value="Eukaryota"/>
</dbReference>
<evidence type="ECO:0000256" key="9">
    <source>
        <dbReference type="HAMAP-Rule" id="MF_03109"/>
    </source>
</evidence>
<evidence type="ECO:0000313" key="12">
    <source>
        <dbReference type="EMBL" id="ONI15567.1"/>
    </source>
</evidence>
<evidence type="ECO:0000256" key="10">
    <source>
        <dbReference type="SAM" id="MobiDB-lite"/>
    </source>
</evidence>
<keyword evidence="2 9" id="KW-0547">Nucleotide-binding</keyword>
<evidence type="ECO:0000313" key="13">
    <source>
        <dbReference type="Proteomes" id="UP000006882"/>
    </source>
</evidence>
<feature type="topological domain" description="Lumenal" evidence="9">
    <location>
        <begin position="703"/>
        <end position="705"/>
    </location>
</feature>
<keyword evidence="4 9" id="KW-0256">Endoplasmic reticulum</keyword>
<comment type="similarity">
    <text evidence="9">Belongs to the TRAFAC class dynamin-like GTPase superfamily. GB1/RHD3 GTPase family. RHD3 subfamily.</text>
</comment>
<keyword evidence="6" id="KW-0175">Coiled coil</keyword>
<dbReference type="KEGG" id="pper:18783360"/>
<dbReference type="GO" id="GO:0005789">
    <property type="term" value="C:endoplasmic reticulum membrane"/>
    <property type="evidence" value="ECO:0007669"/>
    <property type="project" value="UniProtKB-SubCell"/>
</dbReference>
<keyword evidence="8 9" id="KW-0472">Membrane</keyword>
<dbReference type="EC" id="3.6.5.-" evidence="9"/>
<dbReference type="InterPro" id="IPR008803">
    <property type="entry name" value="RHD3/Sey1"/>
</dbReference>
<keyword evidence="7 9" id="KW-0342">GTP-binding</keyword>
<evidence type="ECO:0000256" key="6">
    <source>
        <dbReference type="ARBA" id="ARBA00023054"/>
    </source>
</evidence>
<name>M5XGQ4_PRUPE</name>
<feature type="compositionally biased region" description="Low complexity" evidence="10">
    <location>
        <begin position="782"/>
        <end position="797"/>
    </location>
</feature>
<organism evidence="12 13">
    <name type="scientific">Prunus persica</name>
    <name type="common">Peach</name>
    <name type="synonym">Amygdalus persica</name>
    <dbReference type="NCBI Taxonomy" id="3760"/>
    <lineage>
        <taxon>Eukaryota</taxon>
        <taxon>Viridiplantae</taxon>
        <taxon>Streptophyta</taxon>
        <taxon>Embryophyta</taxon>
        <taxon>Tracheophyta</taxon>
        <taxon>Spermatophyta</taxon>
        <taxon>Magnoliopsida</taxon>
        <taxon>eudicotyledons</taxon>
        <taxon>Gunneridae</taxon>
        <taxon>Pentapetalae</taxon>
        <taxon>rosids</taxon>
        <taxon>fabids</taxon>
        <taxon>Rosales</taxon>
        <taxon>Rosaceae</taxon>
        <taxon>Amygdaloideae</taxon>
        <taxon>Amygdaleae</taxon>
        <taxon>Prunus</taxon>
    </lineage>
</organism>
<evidence type="ECO:0000256" key="7">
    <source>
        <dbReference type="ARBA" id="ARBA00023134"/>
    </source>
</evidence>
<evidence type="ECO:0000256" key="8">
    <source>
        <dbReference type="ARBA" id="ARBA00023136"/>
    </source>
</evidence>
<dbReference type="CDD" id="cd01851">
    <property type="entry name" value="GBP"/>
    <property type="match status" value="1"/>
</dbReference>
<dbReference type="OrthoDB" id="1597724at2759"/>
<evidence type="ECO:0000256" key="11">
    <source>
        <dbReference type="SAM" id="Phobius"/>
    </source>
</evidence>
<dbReference type="InterPro" id="IPR030386">
    <property type="entry name" value="G_GB1_RHD3_dom"/>
</dbReference>
<evidence type="ECO:0000256" key="2">
    <source>
        <dbReference type="ARBA" id="ARBA00022741"/>
    </source>
</evidence>
<dbReference type="Gramene" id="ONI15567">
    <property type="protein sequence ID" value="ONI15567"/>
    <property type="gene ID" value="PRUPE_3G049800"/>
</dbReference>
<dbReference type="HOGENOM" id="CLU_011270_1_0_1"/>
<protein>
    <recommendedName>
        <fullName evidence="9">Protein ROOT HAIR DEFECTIVE 3 homolog</fullName>
        <ecNumber evidence="9">3.6.5.-</ecNumber>
    </recommendedName>
    <alternativeName>
        <fullName evidence="9">Protein SEY1 homolog</fullName>
    </alternativeName>
</protein>
<dbReference type="FunFam" id="3.40.50.300:FF:002271">
    <property type="entry name" value="Protein ROOT HAIR DEFECTIVE 3 homolog"/>
    <property type="match status" value="1"/>
</dbReference>
<reference evidence="12 13" key="1">
    <citation type="journal article" date="2013" name="Nat. Genet.">
        <title>The high-quality draft genome of peach (Prunus persica) identifies unique patterns of genetic diversity, domestication and genome evolution.</title>
        <authorList>
            <consortium name="International Peach Genome Initiative"/>
            <person name="Verde I."/>
            <person name="Abbott A.G."/>
            <person name="Scalabrin S."/>
            <person name="Jung S."/>
            <person name="Shu S."/>
            <person name="Marroni F."/>
            <person name="Zhebentyayeva T."/>
            <person name="Dettori M.T."/>
            <person name="Grimwood J."/>
            <person name="Cattonaro F."/>
            <person name="Zuccolo A."/>
            <person name="Rossini L."/>
            <person name="Jenkins J."/>
            <person name="Vendramin E."/>
            <person name="Meisel L.A."/>
            <person name="Decroocq V."/>
            <person name="Sosinski B."/>
            <person name="Prochnik S."/>
            <person name="Mitros T."/>
            <person name="Policriti A."/>
            <person name="Cipriani G."/>
            <person name="Dondini L."/>
            <person name="Ficklin S."/>
            <person name="Goodstein D.M."/>
            <person name="Xuan P."/>
            <person name="Del Fabbro C."/>
            <person name="Aramini V."/>
            <person name="Copetti D."/>
            <person name="Gonzalez S."/>
            <person name="Horner D.S."/>
            <person name="Falchi R."/>
            <person name="Lucas S."/>
            <person name="Mica E."/>
            <person name="Maldonado J."/>
            <person name="Lazzari B."/>
            <person name="Bielenberg D."/>
            <person name="Pirona R."/>
            <person name="Miculan M."/>
            <person name="Barakat A."/>
            <person name="Testolin R."/>
            <person name="Stella A."/>
            <person name="Tartarini S."/>
            <person name="Tonutti P."/>
            <person name="Arus P."/>
            <person name="Orellana A."/>
            <person name="Wells C."/>
            <person name="Main D."/>
            <person name="Vizzotto G."/>
            <person name="Silva H."/>
            <person name="Salamini F."/>
            <person name="Schmutz J."/>
            <person name="Morgante M."/>
            <person name="Rokhsar D.S."/>
        </authorList>
    </citation>
    <scope>NUCLEOTIDE SEQUENCE [LARGE SCALE GENOMIC DNA]</scope>
    <source>
        <strain evidence="13">cv. Nemared</strain>
    </source>
</reference>
<evidence type="ECO:0000256" key="1">
    <source>
        <dbReference type="ARBA" id="ARBA00022692"/>
    </source>
</evidence>
<feature type="transmembrane region" description="Helical" evidence="11">
    <location>
        <begin position="706"/>
        <end position="725"/>
    </location>
</feature>
<dbReference type="SUPFAM" id="SSF52540">
    <property type="entry name" value="P-loop containing nucleoside triphosphate hydrolases"/>
    <property type="match status" value="1"/>
</dbReference>
<keyword evidence="13" id="KW-1185">Reference proteome</keyword>
<feature type="binding site" evidence="9">
    <location>
        <begin position="47"/>
        <end position="54"/>
    </location>
    <ligand>
        <name>GTP</name>
        <dbReference type="ChEBI" id="CHEBI:37565"/>
    </ligand>
</feature>
<dbReference type="InterPro" id="IPR027417">
    <property type="entry name" value="P-loop_NTPase"/>
</dbReference>
<dbReference type="PANTHER" id="PTHR45923:SF2">
    <property type="entry name" value="PROTEIN SEY1"/>
    <property type="match status" value="1"/>
</dbReference>
<comment type="subcellular location">
    <subcellularLocation>
        <location evidence="9">Endoplasmic reticulum membrane</location>
        <topology evidence="9">Multi-pass membrane protein</topology>
    </subcellularLocation>
</comment>
<dbReference type="PROSITE" id="PS51715">
    <property type="entry name" value="G_GB1_RHD3"/>
    <property type="match status" value="1"/>
</dbReference>
<dbReference type="GO" id="GO:0005783">
    <property type="term" value="C:endoplasmic reticulum"/>
    <property type="evidence" value="ECO:0000318"/>
    <property type="project" value="GO_Central"/>
</dbReference>
<dbReference type="AlphaFoldDB" id="M5XGQ4"/>
<dbReference type="Proteomes" id="UP000006882">
    <property type="component" value="Chromosome G3"/>
</dbReference>
<accession>M5XGQ4</accession>
<comment type="function">
    <text evidence="9">Probable GTP-binding protein that may be involved in cell development.</text>
</comment>
<dbReference type="InterPro" id="IPR046758">
    <property type="entry name" value="Sey1/RHD3-like_3HB"/>
</dbReference>
<dbReference type="GO" id="GO:0003924">
    <property type="term" value="F:GTPase activity"/>
    <property type="evidence" value="ECO:0000318"/>
    <property type="project" value="GO_Central"/>
</dbReference>
<feature type="topological domain" description="Cytoplasmic" evidence="9">
    <location>
        <begin position="727"/>
        <end position="810"/>
    </location>
</feature>
<keyword evidence="1 9" id="KW-0812">Transmembrane</keyword>
<dbReference type="GO" id="GO:0005525">
    <property type="term" value="F:GTP binding"/>
    <property type="evidence" value="ECO:0007669"/>
    <property type="project" value="UniProtKB-UniRule"/>
</dbReference>
<gene>
    <name evidence="12" type="ORF">PRUPE_3G049800</name>
</gene>
<dbReference type="PANTHER" id="PTHR45923">
    <property type="entry name" value="PROTEIN SEY1"/>
    <property type="match status" value="1"/>
</dbReference>
<evidence type="ECO:0000256" key="5">
    <source>
        <dbReference type="ARBA" id="ARBA00022989"/>
    </source>
</evidence>
<keyword evidence="5 9" id="KW-1133">Transmembrane helix</keyword>
<dbReference type="SMR" id="M5XGQ4"/>
<keyword evidence="3 9" id="KW-0378">Hydrolase</keyword>
<dbReference type="OMA" id="PIIKMTE"/>
<proteinExistence type="inferred from homology"/>
<dbReference type="Pfam" id="PF05879">
    <property type="entry name" value="RHD3_GTPase"/>
    <property type="match status" value="1"/>
</dbReference>
<sequence length="810" mass="89063">MANSEEGCSTQLIDGDGTFNATGIDRLIKEVKLGECGLSYAIVSIMGPQSSGKSTLLNNLFATNFREMDAFRGRSQTTKGIWLAKCAGIEPCTLVMDLEGTDGRERGEDDTAFEKQSALFALAVSDIVLINMWCHDIGREQAANKPLLKTVFQVMMRLFSPRKTTLMFVIRDKTRTPLENLEPVLREDIQKIWDSVPKPESHKETPLSEFFNVEVVALSSYEEKEEQFKEQVASLRQRFFHSIAPGGLAGDRRGVVPASGFSFSAQQIWKVIKENKDLDLPAHKVMVATVRCEEIANEKYADFSGNEEWGQLEEAVQSGPISGFGKKLSSILDTCLSEYDAEATYFDEGVRTGKRKQLEEKLLQLVQPAFQALLGHIRSGSLDKFKEAFDKALNGGEAFSVAACNCFESFMALFDEGCADAVITQANWDTSKVRDKLKRDMEAHIASVRASKLAELTALYEAKLKEALSGPVEALLDGANSETWPAIRKLFQHETESAVSGLTSALSGFDMDEQSKGKLLSSLEAYARGVVEAKTKEEAGRVLIRMKDRFTTLFSHDSDSMPRVWTGKEDIRAITKTARSSSLKLLSVMAAIRLDDGDADNIENTLSLALVDSTNVAAKDRSITTADPLASSTWQEVSSSKTLITPVQCKSLWRQFKAETEYSVSQAISAQEANKRNNNWLPPPWAIVALIVLGFNEFMTLLRNPLYLGVIFVGFLLIKALWVQLDVAGEFRNGALPGLISLSSKLVPTIMNMIKRLADEGANAAANDPHRNPPLASKNFTNEGNASSEMSSSASSGLTESDYSSPSKQD</sequence>
<dbReference type="HAMAP" id="MF_03109">
    <property type="entry name" value="Sey1"/>
    <property type="match status" value="1"/>
</dbReference>
<feature type="topological domain" description="Cytoplasmic" evidence="9">
    <location>
        <begin position="1"/>
        <end position="681"/>
    </location>
</feature>
<feature type="region of interest" description="Disordered" evidence="10">
    <location>
        <begin position="763"/>
        <end position="810"/>
    </location>
</feature>
<dbReference type="EMBL" id="CM007653">
    <property type="protein sequence ID" value="ONI15567.1"/>
    <property type="molecule type" value="Genomic_DNA"/>
</dbReference>
<dbReference type="Gene3D" id="3.40.50.300">
    <property type="entry name" value="P-loop containing nucleotide triphosphate hydrolases"/>
    <property type="match status" value="1"/>
</dbReference>